<accession>A0A369JC71</accession>
<feature type="transmembrane region" description="Helical" evidence="1">
    <location>
        <begin position="163"/>
        <end position="186"/>
    </location>
</feature>
<feature type="transmembrane region" description="Helical" evidence="1">
    <location>
        <begin position="101"/>
        <end position="124"/>
    </location>
</feature>
<dbReference type="InParanoid" id="A0A369JC71"/>
<dbReference type="OrthoDB" id="2560085at2759"/>
<evidence type="ECO:0008006" key="4">
    <source>
        <dbReference type="Google" id="ProtNLM"/>
    </source>
</evidence>
<evidence type="ECO:0000313" key="3">
    <source>
        <dbReference type="Proteomes" id="UP000076154"/>
    </source>
</evidence>
<reference evidence="2" key="1">
    <citation type="submission" date="2018-04" db="EMBL/GenBank/DDBJ databases">
        <title>Whole genome sequencing of Hypsizygus marmoreus.</title>
        <authorList>
            <person name="Choi I.-G."/>
            <person name="Min B."/>
            <person name="Kim J.-G."/>
            <person name="Kim S."/>
            <person name="Oh Y.-L."/>
            <person name="Kong W.-S."/>
            <person name="Park H."/>
            <person name="Jeong J."/>
            <person name="Song E.-S."/>
        </authorList>
    </citation>
    <scope>NUCLEOTIDE SEQUENCE [LARGE SCALE GENOMIC DNA]</scope>
    <source>
        <strain evidence="2">51987-8</strain>
    </source>
</reference>
<proteinExistence type="predicted"/>
<dbReference type="EMBL" id="LUEZ02000124">
    <property type="protein sequence ID" value="RDB16466.1"/>
    <property type="molecule type" value="Genomic_DNA"/>
</dbReference>
<comment type="caution">
    <text evidence="2">The sequence shown here is derived from an EMBL/GenBank/DDBJ whole genome shotgun (WGS) entry which is preliminary data.</text>
</comment>
<dbReference type="Proteomes" id="UP000076154">
    <property type="component" value="Unassembled WGS sequence"/>
</dbReference>
<keyword evidence="3" id="KW-1185">Reference proteome</keyword>
<feature type="transmembrane region" description="Helical" evidence="1">
    <location>
        <begin position="61"/>
        <end position="89"/>
    </location>
</feature>
<gene>
    <name evidence="2" type="ORF">Hypma_002818</name>
</gene>
<dbReference type="STRING" id="39966.A0A369JC71"/>
<sequence length="223" mass="24185">MSSPAAPLKTARLATLALCWAWAIVLSGLGLNALVEANRSKSGIKKKVPAPTVVTIDDSDALTSGIVLTTGSVLTAVLASNFFLMMLFPPMKALATRTLKLQAFAFIFCITWLVACAVPFTYFYNTRHAIVRAFVGGVELPHTVIEALEKKSGSTSVYKELDYLRWLAIISWITILFTIIATAVLFKASSQATKISPTIVPGVSQYEEKEKGSDERLEKAPNV</sequence>
<organism evidence="2 3">
    <name type="scientific">Hypsizygus marmoreus</name>
    <name type="common">White beech mushroom</name>
    <name type="synonym">Agaricus marmoreus</name>
    <dbReference type="NCBI Taxonomy" id="39966"/>
    <lineage>
        <taxon>Eukaryota</taxon>
        <taxon>Fungi</taxon>
        <taxon>Dikarya</taxon>
        <taxon>Basidiomycota</taxon>
        <taxon>Agaricomycotina</taxon>
        <taxon>Agaricomycetes</taxon>
        <taxon>Agaricomycetidae</taxon>
        <taxon>Agaricales</taxon>
        <taxon>Tricholomatineae</taxon>
        <taxon>Lyophyllaceae</taxon>
        <taxon>Hypsizygus</taxon>
    </lineage>
</organism>
<evidence type="ECO:0000313" key="2">
    <source>
        <dbReference type="EMBL" id="RDB16466.1"/>
    </source>
</evidence>
<keyword evidence="1" id="KW-0812">Transmembrane</keyword>
<evidence type="ECO:0000256" key="1">
    <source>
        <dbReference type="SAM" id="Phobius"/>
    </source>
</evidence>
<protein>
    <recommendedName>
        <fullName evidence="4">MARVEL domain-containing protein</fullName>
    </recommendedName>
</protein>
<name>A0A369JC71_HYPMA</name>
<keyword evidence="1" id="KW-1133">Transmembrane helix</keyword>
<dbReference type="AlphaFoldDB" id="A0A369JC71"/>
<keyword evidence="1" id="KW-0472">Membrane</keyword>